<feature type="binding site" description="axial binding residue" evidence="6">
    <location>
        <position position="447"/>
    </location>
    <ligand>
        <name>heme</name>
        <dbReference type="ChEBI" id="CHEBI:30413"/>
    </ligand>
    <ligandPart>
        <name>Fe</name>
        <dbReference type="ChEBI" id="CHEBI:18248"/>
    </ligandPart>
</feature>
<evidence type="ECO:0000256" key="5">
    <source>
        <dbReference type="ARBA" id="ARBA00023004"/>
    </source>
</evidence>
<dbReference type="GO" id="GO:0016712">
    <property type="term" value="F:oxidoreductase activity, acting on paired donors, with incorporation or reduction of molecular oxygen, reduced flavin or flavoprotein as one donor, and incorporation of one atom of oxygen"/>
    <property type="evidence" value="ECO:0007669"/>
    <property type="project" value="UniProtKB-EC"/>
</dbReference>
<comment type="cofactor">
    <cofactor evidence="1 6">
        <name>heme</name>
        <dbReference type="ChEBI" id="CHEBI:30413"/>
    </cofactor>
</comment>
<keyword evidence="7" id="KW-0503">Monooxygenase</keyword>
<dbReference type="InterPro" id="IPR002403">
    <property type="entry name" value="Cyt_P450_E_grp-IV"/>
</dbReference>
<dbReference type="PANTHER" id="PTHR24305">
    <property type="entry name" value="CYTOCHROME P450"/>
    <property type="match status" value="1"/>
</dbReference>
<dbReference type="Gene3D" id="1.10.630.10">
    <property type="entry name" value="Cytochrome P450"/>
    <property type="match status" value="1"/>
</dbReference>
<feature type="transmembrane region" description="Helical" evidence="8">
    <location>
        <begin position="12"/>
        <end position="30"/>
    </location>
</feature>
<evidence type="ECO:0000313" key="10">
    <source>
        <dbReference type="Proteomes" id="UP001219355"/>
    </source>
</evidence>
<keyword evidence="8" id="KW-1133">Transmembrane helix</keyword>
<dbReference type="PANTHER" id="PTHR24305:SF223">
    <property type="entry name" value="CYTOCHROME P450-DIT2"/>
    <property type="match status" value="1"/>
</dbReference>
<dbReference type="GO" id="GO:0020037">
    <property type="term" value="F:heme binding"/>
    <property type="evidence" value="ECO:0007669"/>
    <property type="project" value="InterPro"/>
</dbReference>
<keyword evidence="4 7" id="KW-0560">Oxidoreductase</keyword>
<dbReference type="EMBL" id="CP120627">
    <property type="protein sequence ID" value="WEW54883.1"/>
    <property type="molecule type" value="Genomic_DNA"/>
</dbReference>
<dbReference type="SUPFAM" id="SSF48264">
    <property type="entry name" value="Cytochrome P450"/>
    <property type="match status" value="1"/>
</dbReference>
<name>A0AAF0IFT8_9EURO</name>
<dbReference type="GO" id="GO:0005506">
    <property type="term" value="F:iron ion binding"/>
    <property type="evidence" value="ECO:0007669"/>
    <property type="project" value="InterPro"/>
</dbReference>
<dbReference type="InterPro" id="IPR017972">
    <property type="entry name" value="Cyt_P450_CS"/>
</dbReference>
<keyword evidence="8" id="KW-0812">Transmembrane</keyword>
<keyword evidence="6 7" id="KW-0349">Heme</keyword>
<protein>
    <submittedName>
        <fullName evidence="9">Cytochrome P450-dit2</fullName>
        <ecNumber evidence="9">1.14.14.1</ecNumber>
    </submittedName>
</protein>
<gene>
    <name evidence="9" type="primary">DIT2_1</name>
    <name evidence="9" type="ORF">PRK78_000310</name>
</gene>
<dbReference type="PROSITE" id="PS00086">
    <property type="entry name" value="CYTOCHROME_P450"/>
    <property type="match status" value="1"/>
</dbReference>
<dbReference type="InterPro" id="IPR001128">
    <property type="entry name" value="Cyt_P450"/>
</dbReference>
<dbReference type="EC" id="1.14.14.1" evidence="9"/>
<dbReference type="InterPro" id="IPR050121">
    <property type="entry name" value="Cytochrome_P450_monoxygenase"/>
</dbReference>
<evidence type="ECO:0000256" key="2">
    <source>
        <dbReference type="ARBA" id="ARBA00010617"/>
    </source>
</evidence>
<dbReference type="InterPro" id="IPR036396">
    <property type="entry name" value="Cyt_P450_sf"/>
</dbReference>
<evidence type="ECO:0000256" key="6">
    <source>
        <dbReference type="PIRSR" id="PIRSR602403-1"/>
    </source>
</evidence>
<keyword evidence="8" id="KW-0472">Membrane</keyword>
<evidence type="ECO:0000313" key="9">
    <source>
        <dbReference type="EMBL" id="WEW54883.1"/>
    </source>
</evidence>
<evidence type="ECO:0000256" key="4">
    <source>
        <dbReference type="ARBA" id="ARBA00023002"/>
    </source>
</evidence>
<evidence type="ECO:0000256" key="1">
    <source>
        <dbReference type="ARBA" id="ARBA00001971"/>
    </source>
</evidence>
<dbReference type="PRINTS" id="PR00465">
    <property type="entry name" value="EP450IV"/>
</dbReference>
<evidence type="ECO:0000256" key="7">
    <source>
        <dbReference type="RuleBase" id="RU000461"/>
    </source>
</evidence>
<accession>A0AAF0IFT8</accession>
<evidence type="ECO:0000256" key="8">
    <source>
        <dbReference type="SAM" id="Phobius"/>
    </source>
</evidence>
<dbReference type="AlphaFoldDB" id="A0AAF0IFT8"/>
<dbReference type="CDD" id="cd11070">
    <property type="entry name" value="CYP56-like"/>
    <property type="match status" value="1"/>
</dbReference>
<comment type="similarity">
    <text evidence="2 7">Belongs to the cytochrome P450 family.</text>
</comment>
<reference evidence="9" key="1">
    <citation type="submission" date="2023-03" db="EMBL/GenBank/DDBJ databases">
        <title>Emydomyces testavorans Genome Sequence.</title>
        <authorList>
            <person name="Hoyer L."/>
        </authorList>
    </citation>
    <scope>NUCLEOTIDE SEQUENCE</scope>
    <source>
        <strain evidence="9">16-2883</strain>
    </source>
</reference>
<evidence type="ECO:0000256" key="3">
    <source>
        <dbReference type="ARBA" id="ARBA00022723"/>
    </source>
</evidence>
<dbReference type="Pfam" id="PF00067">
    <property type="entry name" value="p450"/>
    <property type="match status" value="1"/>
</dbReference>
<keyword evidence="10" id="KW-1185">Reference proteome</keyword>
<dbReference type="PRINTS" id="PR00385">
    <property type="entry name" value="P450"/>
</dbReference>
<sequence>MISYTFTTLLNKVVLGGVVILALSICWVFFPPHHPRNIPSVPFWVTLLPLFFDVDQEETYRKYIQKPLQKHGAIKIFFGGQWNLLIQRSSYMNEIFKNEEIYQKSGNQKKIPHSVFAEFLGDNIISARDENWRLYRNIIQPGLQRTFETEPIVENAKKLCVLLKESQHGMGNRGVSVQEYLQCYTTANISRTLLQTEVESLTTKDASLTKLQLALKKEIFKPIFMNFPMLDRFGTFIPSRTRARELVKRFSEDLETRVLQSHDGNHDPSTSESVGARLIAARSSGAITQKQFRDNLNVTFVAGQENPQLLLISTMYLLGKYPEVQVRLRDEIEACGAEEPSHPVLRELPYLTSVIYESLRLFPPISQLVNRWVAQPVMLGNELYIPKGTYVGYNCYSTNRDPKAWGMTADDFRPERWGATNKEISMRYRLARARAEFISFHGGSRACLGENFALLEMRISLFVLLKHFSWTLDPEWLDRKTPFEGSAPYRLSRGRWEFRMVVFGEDLRIIGTKLLV</sequence>
<dbReference type="Proteomes" id="UP001219355">
    <property type="component" value="Chromosome 1"/>
</dbReference>
<proteinExistence type="inferred from homology"/>
<organism evidence="9 10">
    <name type="scientific">Emydomyces testavorans</name>
    <dbReference type="NCBI Taxonomy" id="2070801"/>
    <lineage>
        <taxon>Eukaryota</taxon>
        <taxon>Fungi</taxon>
        <taxon>Dikarya</taxon>
        <taxon>Ascomycota</taxon>
        <taxon>Pezizomycotina</taxon>
        <taxon>Eurotiomycetes</taxon>
        <taxon>Eurotiomycetidae</taxon>
        <taxon>Onygenales</taxon>
        <taxon>Nannizziopsiaceae</taxon>
        <taxon>Emydomyces</taxon>
    </lineage>
</organism>
<keyword evidence="5 6" id="KW-0408">Iron</keyword>
<keyword evidence="3 6" id="KW-0479">Metal-binding</keyword>